<dbReference type="InterPro" id="IPR001128">
    <property type="entry name" value="Cyt_P450"/>
</dbReference>
<dbReference type="GO" id="GO:0006805">
    <property type="term" value="P:xenobiotic metabolic process"/>
    <property type="evidence" value="ECO:0007669"/>
    <property type="project" value="TreeGrafter"/>
</dbReference>
<name>A0AAQ4FNV9_AMBAM</name>
<evidence type="ECO:0000313" key="5">
    <source>
        <dbReference type="EMBL" id="KAK8788451.1"/>
    </source>
</evidence>
<gene>
    <name evidence="5" type="ORF">V5799_021772</name>
</gene>
<evidence type="ECO:0000256" key="3">
    <source>
        <dbReference type="ARBA" id="ARBA00023004"/>
    </source>
</evidence>
<dbReference type="GO" id="GO:0006082">
    <property type="term" value="P:organic acid metabolic process"/>
    <property type="evidence" value="ECO:0007669"/>
    <property type="project" value="TreeGrafter"/>
</dbReference>
<accession>A0AAQ4FNV9</accession>
<dbReference type="GO" id="GO:0016712">
    <property type="term" value="F:oxidoreductase activity, acting on paired donors, with incorporation or reduction of molecular oxygen, reduced flavin or flavoprotein as one donor, and incorporation of one atom of oxygen"/>
    <property type="evidence" value="ECO:0007669"/>
    <property type="project" value="TreeGrafter"/>
</dbReference>
<keyword evidence="6" id="KW-1185">Reference proteome</keyword>
<dbReference type="GO" id="GO:0005506">
    <property type="term" value="F:iron ion binding"/>
    <property type="evidence" value="ECO:0007669"/>
    <property type="project" value="InterPro"/>
</dbReference>
<dbReference type="InterPro" id="IPR050182">
    <property type="entry name" value="Cytochrome_P450_fam2"/>
</dbReference>
<protein>
    <recommendedName>
        <fullName evidence="7">Cytochrome</fullName>
    </recommendedName>
</protein>
<evidence type="ECO:0000313" key="6">
    <source>
        <dbReference type="Proteomes" id="UP001321473"/>
    </source>
</evidence>
<organism evidence="5 6">
    <name type="scientific">Amblyomma americanum</name>
    <name type="common">Lone star tick</name>
    <dbReference type="NCBI Taxonomy" id="6943"/>
    <lineage>
        <taxon>Eukaryota</taxon>
        <taxon>Metazoa</taxon>
        <taxon>Ecdysozoa</taxon>
        <taxon>Arthropoda</taxon>
        <taxon>Chelicerata</taxon>
        <taxon>Arachnida</taxon>
        <taxon>Acari</taxon>
        <taxon>Parasitiformes</taxon>
        <taxon>Ixodida</taxon>
        <taxon>Ixodoidea</taxon>
        <taxon>Ixodidae</taxon>
        <taxon>Amblyomminae</taxon>
        <taxon>Amblyomma</taxon>
    </lineage>
</organism>
<evidence type="ECO:0008006" key="7">
    <source>
        <dbReference type="Google" id="ProtNLM"/>
    </source>
</evidence>
<keyword evidence="3" id="KW-0408">Iron</keyword>
<dbReference type="SUPFAM" id="SSF48264">
    <property type="entry name" value="Cytochrome P450"/>
    <property type="match status" value="1"/>
</dbReference>
<keyword evidence="2" id="KW-0479">Metal-binding</keyword>
<keyword evidence="4" id="KW-0503">Monooxygenase</keyword>
<feature type="non-terminal residue" evidence="5">
    <location>
        <position position="278"/>
    </location>
</feature>
<dbReference type="PANTHER" id="PTHR24300">
    <property type="entry name" value="CYTOCHROME P450 508A4-RELATED"/>
    <property type="match status" value="1"/>
</dbReference>
<dbReference type="AlphaFoldDB" id="A0AAQ4FNV9"/>
<dbReference type="Pfam" id="PF00067">
    <property type="entry name" value="p450"/>
    <property type="match status" value="2"/>
</dbReference>
<dbReference type="Gene3D" id="1.10.630.10">
    <property type="entry name" value="Cytochrome P450"/>
    <property type="match status" value="1"/>
</dbReference>
<keyword evidence="4" id="KW-0560">Oxidoreductase</keyword>
<dbReference type="GO" id="GO:0020037">
    <property type="term" value="F:heme binding"/>
    <property type="evidence" value="ECO:0007669"/>
    <property type="project" value="InterPro"/>
</dbReference>
<evidence type="ECO:0000256" key="2">
    <source>
        <dbReference type="ARBA" id="ARBA00022723"/>
    </source>
</evidence>
<dbReference type="Proteomes" id="UP001321473">
    <property type="component" value="Unassembled WGS sequence"/>
</dbReference>
<proteinExistence type="inferred from homology"/>
<dbReference type="InterPro" id="IPR036396">
    <property type="entry name" value="Cyt_P450_sf"/>
</dbReference>
<dbReference type="PRINTS" id="PR00463">
    <property type="entry name" value="EP450I"/>
</dbReference>
<sequence length="278" mass="31361">MARQMSLAGVKVVVLNDYESIKKLFARKELLDRSQKWALKSGIEGLSAQNGKIWKENRRVCMQAMAELGFGKEEMRTRVQAEVQHLVDKLSESGGAPVPARPLLAASVANCVALYLFGHRYDLDDPRRRPMDRHVDAFLVVGASTPVEFLPAWLRRLAGRWMPDSRSAYVQRFTEGVTKFSRMSRISDRCAVSRLVGNVTDILLGGTAALTLYLHWHVLNLAARADTLQSELQREIDAVVGRARKPTWEDHTRLPLTMATIWEVFRWKAVTPLGIPRG</sequence>
<evidence type="ECO:0000256" key="1">
    <source>
        <dbReference type="ARBA" id="ARBA00010617"/>
    </source>
</evidence>
<dbReference type="PANTHER" id="PTHR24300:SF375">
    <property type="entry name" value="CYTOCHROME P450 FAMILY"/>
    <property type="match status" value="1"/>
</dbReference>
<evidence type="ECO:0000256" key="4">
    <source>
        <dbReference type="ARBA" id="ARBA00023033"/>
    </source>
</evidence>
<comment type="similarity">
    <text evidence="1">Belongs to the cytochrome P450 family.</text>
</comment>
<reference evidence="5 6" key="1">
    <citation type="journal article" date="2023" name="Arcadia Sci">
        <title>De novo assembly of a long-read Amblyomma americanum tick genome.</title>
        <authorList>
            <person name="Chou S."/>
            <person name="Poskanzer K.E."/>
            <person name="Rollins M."/>
            <person name="Thuy-Boun P.S."/>
        </authorList>
    </citation>
    <scope>NUCLEOTIDE SEQUENCE [LARGE SCALE GENOMIC DNA]</scope>
    <source>
        <strain evidence="5">F_SG_1</strain>
        <tissue evidence="5">Salivary glands</tissue>
    </source>
</reference>
<dbReference type="GO" id="GO:0005737">
    <property type="term" value="C:cytoplasm"/>
    <property type="evidence" value="ECO:0007669"/>
    <property type="project" value="TreeGrafter"/>
</dbReference>
<dbReference type="InterPro" id="IPR002401">
    <property type="entry name" value="Cyt_P450_E_grp-I"/>
</dbReference>
<dbReference type="EMBL" id="JARKHS020000779">
    <property type="protein sequence ID" value="KAK8788451.1"/>
    <property type="molecule type" value="Genomic_DNA"/>
</dbReference>
<comment type="caution">
    <text evidence="5">The sequence shown here is derived from an EMBL/GenBank/DDBJ whole genome shotgun (WGS) entry which is preliminary data.</text>
</comment>